<accession>A0ABV4BSD2</accession>
<comment type="caution">
    <text evidence="1">The sequence shown here is derived from an EMBL/GenBank/DDBJ whole genome shotgun (WGS) entry which is preliminary data.</text>
</comment>
<evidence type="ECO:0000313" key="2">
    <source>
        <dbReference type="Proteomes" id="UP001564657"/>
    </source>
</evidence>
<dbReference type="Proteomes" id="UP001564657">
    <property type="component" value="Unassembled WGS sequence"/>
</dbReference>
<name>A0ABV4BSD2_9CLOT</name>
<organism evidence="1 2">
    <name type="scientific">Clostridium moutaii</name>
    <dbReference type="NCBI Taxonomy" id="3240932"/>
    <lineage>
        <taxon>Bacteria</taxon>
        <taxon>Bacillati</taxon>
        <taxon>Bacillota</taxon>
        <taxon>Clostridia</taxon>
        <taxon>Eubacteriales</taxon>
        <taxon>Clostridiaceae</taxon>
        <taxon>Clostridium</taxon>
    </lineage>
</organism>
<protein>
    <recommendedName>
        <fullName evidence="3">AraC family transcriptional regulator</fullName>
    </recommendedName>
</protein>
<evidence type="ECO:0000313" key="1">
    <source>
        <dbReference type="EMBL" id="MEY7999713.1"/>
    </source>
</evidence>
<dbReference type="EMBL" id="JBGEWD010000004">
    <property type="protein sequence ID" value="MEY7999713.1"/>
    <property type="molecule type" value="Genomic_DNA"/>
</dbReference>
<dbReference type="RefSeq" id="WP_369703600.1">
    <property type="nucleotide sequence ID" value="NZ_JBGEWD010000004.1"/>
</dbReference>
<reference evidence="1 2" key="1">
    <citation type="submission" date="2024-08" db="EMBL/GenBank/DDBJ databases">
        <title>Clostridium lapicellarii sp. nov., and Clostridium renhuaiense sp. nov., two species isolated from the mud in a fermentation cellar used for producing sauce-flavour Chinese liquors.</title>
        <authorList>
            <person name="Yang F."/>
            <person name="Wang H."/>
            <person name="Chen L.Q."/>
            <person name="Zhou N."/>
            <person name="Lu J.J."/>
            <person name="Pu X.X."/>
            <person name="Wan B."/>
            <person name="Wang L."/>
            <person name="Liu S.J."/>
        </authorList>
    </citation>
    <scope>NUCLEOTIDE SEQUENCE [LARGE SCALE GENOMIC DNA]</scope>
    <source>
        <strain evidence="1 2">MT-5</strain>
    </source>
</reference>
<gene>
    <name evidence="1" type="ORF">AB8U03_05740</name>
</gene>
<keyword evidence="2" id="KW-1185">Reference proteome</keyword>
<sequence length="218" mass="25753">MEEKVVLNILNGQMMYDYVRQSHLDEDGIYVPFNEAICSGRVTEQIFSREFNKCRCNIHNISMDEYNEITLKPLRPLFENEFSSIVLWFDEDMFCQINLLTILAYLDQNSYGSRVAFNLVGRDFKLIHGFEFYAQGYLQIYKQVMLCRSMPESIYLGTLKKGVELYLEYLKKDNVITEYIKQHGDLEESILISNLLNKFSQYGLTDTQYLKLIKECRK</sequence>
<evidence type="ECO:0008006" key="3">
    <source>
        <dbReference type="Google" id="ProtNLM"/>
    </source>
</evidence>
<proteinExistence type="predicted"/>